<evidence type="ECO:0000313" key="3">
    <source>
        <dbReference type="EMBL" id="CAE2256681.1"/>
    </source>
</evidence>
<protein>
    <recommendedName>
        <fullName evidence="4">BHLH domain-containing protein</fullName>
    </recommendedName>
</protein>
<evidence type="ECO:0000256" key="2">
    <source>
        <dbReference type="SAM" id="SignalP"/>
    </source>
</evidence>
<evidence type="ECO:0008006" key="4">
    <source>
        <dbReference type="Google" id="ProtNLM"/>
    </source>
</evidence>
<dbReference type="EMBL" id="HBKN01004790">
    <property type="protein sequence ID" value="CAE2256681.1"/>
    <property type="molecule type" value="Transcribed_RNA"/>
</dbReference>
<evidence type="ECO:0000256" key="1">
    <source>
        <dbReference type="SAM" id="MobiDB-lite"/>
    </source>
</evidence>
<name>A0A7S4J9P7_GUITH</name>
<reference evidence="3" key="1">
    <citation type="submission" date="2021-01" db="EMBL/GenBank/DDBJ databases">
        <authorList>
            <person name="Corre E."/>
            <person name="Pelletier E."/>
            <person name="Niang G."/>
            <person name="Scheremetjew M."/>
            <person name="Finn R."/>
            <person name="Kale V."/>
            <person name="Holt S."/>
            <person name="Cochrane G."/>
            <person name="Meng A."/>
            <person name="Brown T."/>
            <person name="Cohen L."/>
        </authorList>
    </citation>
    <scope>NUCLEOTIDE SEQUENCE</scope>
    <source>
        <strain evidence="3">CCMP 2712</strain>
    </source>
</reference>
<accession>A0A7S4J9P7</accession>
<dbReference type="PROSITE" id="PS51257">
    <property type="entry name" value="PROKAR_LIPOPROTEIN"/>
    <property type="match status" value="1"/>
</dbReference>
<organism evidence="3">
    <name type="scientific">Guillardia theta</name>
    <name type="common">Cryptophyte</name>
    <name type="synonym">Cryptomonas phi</name>
    <dbReference type="NCBI Taxonomy" id="55529"/>
    <lineage>
        <taxon>Eukaryota</taxon>
        <taxon>Cryptophyceae</taxon>
        <taxon>Pyrenomonadales</taxon>
        <taxon>Geminigeraceae</taxon>
        <taxon>Guillardia</taxon>
    </lineage>
</organism>
<gene>
    <name evidence="3" type="ORF">GTHE00462_LOCUS3944</name>
</gene>
<keyword evidence="2" id="KW-0732">Signal</keyword>
<feature type="chain" id="PRO_5031376167" description="BHLH domain-containing protein" evidence="2">
    <location>
        <begin position="20"/>
        <end position="306"/>
    </location>
</feature>
<feature type="region of interest" description="Disordered" evidence="1">
    <location>
        <begin position="95"/>
        <end position="156"/>
    </location>
</feature>
<dbReference type="AlphaFoldDB" id="A0A7S4J9P7"/>
<feature type="signal peptide" evidence="2">
    <location>
        <begin position="1"/>
        <end position="19"/>
    </location>
</feature>
<proteinExistence type="predicted"/>
<feature type="compositionally biased region" description="Basic and acidic residues" evidence="1">
    <location>
        <begin position="129"/>
        <end position="146"/>
    </location>
</feature>
<sequence length="306" mass="33860">MEAWRLLFNAALSSACSQAGEVEQGAQRVSQQPQLPHPIPRYLQRDAPDVEKDRGSEQAQGQKELLVNSLPVPPHEQLGLLLRSMSCQMPPFLLGQTPPTPKTRGLVPSAGGGADGEEFSNSEEAPASMRDEVGSERCQRLKEKSMQKKKQRAKKSDLLRQLASLLPPPEEGQTAQVTFGKTGRTVIQILEDTRTQLLRQKGEEEEQAKRHPNVNTCVKKEEESLTIDHTEVLGGISSLPLGLVVVELPEWTIKHVSRSFRAYAESFPTSPAALHTIVPFVHPFDCVSLQALGRSLQARRTEQQSR</sequence>